<sequence>MIFMHTVCIWKYTEMLSELYIISV</sequence>
<protein>
    <submittedName>
        <fullName evidence="1">Uncharacterized protein</fullName>
    </submittedName>
</protein>
<organism evidence="1">
    <name type="scientific">Anguilla anguilla</name>
    <name type="common">European freshwater eel</name>
    <name type="synonym">Muraena anguilla</name>
    <dbReference type="NCBI Taxonomy" id="7936"/>
    <lineage>
        <taxon>Eukaryota</taxon>
        <taxon>Metazoa</taxon>
        <taxon>Chordata</taxon>
        <taxon>Craniata</taxon>
        <taxon>Vertebrata</taxon>
        <taxon>Euteleostomi</taxon>
        <taxon>Actinopterygii</taxon>
        <taxon>Neopterygii</taxon>
        <taxon>Teleostei</taxon>
        <taxon>Anguilliformes</taxon>
        <taxon>Anguillidae</taxon>
        <taxon>Anguilla</taxon>
    </lineage>
</organism>
<dbReference type="AlphaFoldDB" id="A0A0E9VXZ9"/>
<evidence type="ECO:0000313" key="1">
    <source>
        <dbReference type="EMBL" id="JAH82952.1"/>
    </source>
</evidence>
<accession>A0A0E9VXZ9</accession>
<reference evidence="1" key="1">
    <citation type="submission" date="2014-11" db="EMBL/GenBank/DDBJ databases">
        <authorList>
            <person name="Amaro Gonzalez C."/>
        </authorList>
    </citation>
    <scope>NUCLEOTIDE SEQUENCE</scope>
</reference>
<proteinExistence type="predicted"/>
<dbReference type="EMBL" id="GBXM01025625">
    <property type="protein sequence ID" value="JAH82952.1"/>
    <property type="molecule type" value="Transcribed_RNA"/>
</dbReference>
<name>A0A0E9VXZ9_ANGAN</name>
<reference evidence="1" key="2">
    <citation type="journal article" date="2015" name="Fish Shellfish Immunol.">
        <title>Early steps in the European eel (Anguilla anguilla)-Vibrio vulnificus interaction in the gills: Role of the RtxA13 toxin.</title>
        <authorList>
            <person name="Callol A."/>
            <person name="Pajuelo D."/>
            <person name="Ebbesson L."/>
            <person name="Teles M."/>
            <person name="MacKenzie S."/>
            <person name="Amaro C."/>
        </authorList>
    </citation>
    <scope>NUCLEOTIDE SEQUENCE</scope>
</reference>